<dbReference type="KEGG" id="pbar:105428929"/>
<gene>
    <name evidence="2" type="primary">LOC105428929</name>
</gene>
<dbReference type="PANTHER" id="PTHR14679">
    <property type="entry name" value="GEM-ASSOCIATED PROTEIN 7"/>
    <property type="match status" value="1"/>
</dbReference>
<dbReference type="RefSeq" id="XP_011639840.1">
    <property type="nucleotide sequence ID" value="XM_011641538.2"/>
</dbReference>
<dbReference type="Pfam" id="PF11095">
    <property type="entry name" value="Gemin7"/>
    <property type="match status" value="1"/>
</dbReference>
<dbReference type="GO" id="GO:0000387">
    <property type="term" value="P:spliceosomal snRNP assembly"/>
    <property type="evidence" value="ECO:0007669"/>
    <property type="project" value="TreeGrafter"/>
</dbReference>
<organism evidence="1 2">
    <name type="scientific">Pogonomyrmex barbatus</name>
    <name type="common">red harvester ant</name>
    <dbReference type="NCBI Taxonomy" id="144034"/>
    <lineage>
        <taxon>Eukaryota</taxon>
        <taxon>Metazoa</taxon>
        <taxon>Ecdysozoa</taxon>
        <taxon>Arthropoda</taxon>
        <taxon>Hexapoda</taxon>
        <taxon>Insecta</taxon>
        <taxon>Pterygota</taxon>
        <taxon>Neoptera</taxon>
        <taxon>Endopterygota</taxon>
        <taxon>Hymenoptera</taxon>
        <taxon>Apocrita</taxon>
        <taxon>Aculeata</taxon>
        <taxon>Formicoidea</taxon>
        <taxon>Formicidae</taxon>
        <taxon>Myrmicinae</taxon>
        <taxon>Pogonomyrmex</taxon>
    </lineage>
</organism>
<evidence type="ECO:0000313" key="2">
    <source>
        <dbReference type="RefSeq" id="XP_011639840.1"/>
    </source>
</evidence>
<dbReference type="PANTHER" id="PTHR14679:SF1">
    <property type="entry name" value="GEM-ASSOCIATED PROTEIN 7"/>
    <property type="match status" value="1"/>
</dbReference>
<dbReference type="OrthoDB" id="70763at2759"/>
<evidence type="ECO:0000313" key="1">
    <source>
        <dbReference type="Proteomes" id="UP000504615"/>
    </source>
</evidence>
<name>A0A6I9WCC9_9HYME</name>
<proteinExistence type="predicted"/>
<reference evidence="2" key="1">
    <citation type="submission" date="2025-08" db="UniProtKB">
        <authorList>
            <consortium name="RefSeq"/>
        </authorList>
    </citation>
    <scope>IDENTIFICATION</scope>
</reference>
<accession>A0A6I9WCC9</accession>
<dbReference type="InterPro" id="IPR020338">
    <property type="entry name" value="SMN_gemin7"/>
</dbReference>
<dbReference type="Proteomes" id="UP000504615">
    <property type="component" value="Unplaced"/>
</dbReference>
<dbReference type="CDD" id="cd11677">
    <property type="entry name" value="Gemin7"/>
    <property type="match status" value="1"/>
</dbReference>
<dbReference type="AlphaFoldDB" id="A0A6I9WCC9"/>
<sequence>MTEQEKTNSDINTTDLAFASPEKQKARAFLRERFLRVINGIIDKPAEFHLHENTNVSGEFKGCDIECSKIFVKNLETPMGTIPDAILRSDDILYLDIDNINIDQ</sequence>
<keyword evidence="1" id="KW-1185">Reference proteome</keyword>
<dbReference type="Gene3D" id="2.30.30.100">
    <property type="match status" value="1"/>
</dbReference>
<dbReference type="GeneID" id="105428929"/>
<dbReference type="GO" id="GO:0034719">
    <property type="term" value="C:SMN-Sm protein complex"/>
    <property type="evidence" value="ECO:0007669"/>
    <property type="project" value="InterPro"/>
</dbReference>
<protein>
    <submittedName>
        <fullName evidence="2">Gem-associated protein 7-like</fullName>
    </submittedName>
</protein>